<gene>
    <name evidence="1" type="ORF">DHETER_LOCUS11935</name>
</gene>
<accession>A0ACA9PEP5</accession>
<evidence type="ECO:0000313" key="2">
    <source>
        <dbReference type="Proteomes" id="UP000789702"/>
    </source>
</evidence>
<evidence type="ECO:0000313" key="1">
    <source>
        <dbReference type="EMBL" id="CAG8704679.1"/>
    </source>
</evidence>
<feature type="non-terminal residue" evidence="1">
    <location>
        <position position="1"/>
    </location>
</feature>
<dbReference type="EMBL" id="CAJVPU010027732">
    <property type="protein sequence ID" value="CAG8704679.1"/>
    <property type="molecule type" value="Genomic_DNA"/>
</dbReference>
<protein>
    <submittedName>
        <fullName evidence="1">2948_t:CDS:1</fullName>
    </submittedName>
</protein>
<comment type="caution">
    <text evidence="1">The sequence shown here is derived from an EMBL/GenBank/DDBJ whole genome shotgun (WGS) entry which is preliminary data.</text>
</comment>
<proteinExistence type="predicted"/>
<name>A0ACA9PEP5_9GLOM</name>
<sequence length="51" mass="6077">NGFDIVDLNYQVFNPVNNLYISNKENHNPDIAINKDYEFNLEELIQDQDFE</sequence>
<reference evidence="1" key="1">
    <citation type="submission" date="2021-06" db="EMBL/GenBank/DDBJ databases">
        <authorList>
            <person name="Kallberg Y."/>
            <person name="Tangrot J."/>
            <person name="Rosling A."/>
        </authorList>
    </citation>
    <scope>NUCLEOTIDE SEQUENCE</scope>
    <source>
        <strain evidence="1">IL203A</strain>
    </source>
</reference>
<organism evidence="1 2">
    <name type="scientific">Dentiscutata heterogama</name>
    <dbReference type="NCBI Taxonomy" id="1316150"/>
    <lineage>
        <taxon>Eukaryota</taxon>
        <taxon>Fungi</taxon>
        <taxon>Fungi incertae sedis</taxon>
        <taxon>Mucoromycota</taxon>
        <taxon>Glomeromycotina</taxon>
        <taxon>Glomeromycetes</taxon>
        <taxon>Diversisporales</taxon>
        <taxon>Gigasporaceae</taxon>
        <taxon>Dentiscutata</taxon>
    </lineage>
</organism>
<keyword evidence="2" id="KW-1185">Reference proteome</keyword>
<dbReference type="Proteomes" id="UP000789702">
    <property type="component" value="Unassembled WGS sequence"/>
</dbReference>